<sequence length="325" mass="35253">MEKQALYDFVAGRTADCRILVVGDVMLDKYYYGEVTRISPEAPVPITHVTSAKETLGGAANVAHNLARLGCQIAIAGFVGDDFHCQSLLDQFTARGIDYKGLIHTDRPTTTKLRVIGGHQQMMRLDFEEAEPIEGPFAERLLNVVRQKLGEGIDAVILSDYGKGACTPATCQRIIELCRGQNVPVVIDPKGSDWEKYAGADCITPNLKELNEILPAPIKNEDEAVEKAARYAMRKYRIRTMAATRSEKGLSFVQDKEAEHIPTRAQEVFDVSGAGDTVIAVLALGLAGGIDAVASAYMANLAASVVVAKLGTYAISREELLDVLK</sequence>
<dbReference type="GO" id="GO:0033785">
    <property type="term" value="F:heptose 7-phosphate kinase activity"/>
    <property type="evidence" value="ECO:0007669"/>
    <property type="project" value="TreeGrafter"/>
</dbReference>
<dbReference type="Pfam" id="PF00294">
    <property type="entry name" value="PfkB"/>
    <property type="match status" value="1"/>
</dbReference>
<dbReference type="PROSITE" id="PS00583">
    <property type="entry name" value="PFKB_KINASES_1"/>
    <property type="match status" value="1"/>
</dbReference>
<dbReference type="SUPFAM" id="SSF53613">
    <property type="entry name" value="Ribokinase-like"/>
    <property type="match status" value="1"/>
</dbReference>
<keyword evidence="2 4" id="KW-0418">Kinase</keyword>
<dbReference type="GO" id="GO:0005829">
    <property type="term" value="C:cytosol"/>
    <property type="evidence" value="ECO:0007669"/>
    <property type="project" value="TreeGrafter"/>
</dbReference>
<accession>A0A6I2UZN4</accession>
<keyword evidence="1" id="KW-0808">Transferase</keyword>
<evidence type="ECO:0000256" key="1">
    <source>
        <dbReference type="ARBA" id="ARBA00022679"/>
    </source>
</evidence>
<dbReference type="InterPro" id="IPR011913">
    <property type="entry name" value="RfaE_dom_I"/>
</dbReference>
<dbReference type="GO" id="GO:0016773">
    <property type="term" value="F:phosphotransferase activity, alcohol group as acceptor"/>
    <property type="evidence" value="ECO:0007669"/>
    <property type="project" value="InterPro"/>
</dbReference>
<organism evidence="4 5">
    <name type="scientific">Selenomonas montiformis</name>
    <dbReference type="NCBI Taxonomy" id="2652285"/>
    <lineage>
        <taxon>Bacteria</taxon>
        <taxon>Bacillati</taxon>
        <taxon>Bacillota</taxon>
        <taxon>Negativicutes</taxon>
        <taxon>Selenomonadales</taxon>
        <taxon>Selenomonadaceae</taxon>
        <taxon>Selenomonas</taxon>
    </lineage>
</organism>
<dbReference type="Proteomes" id="UP000430222">
    <property type="component" value="Unassembled WGS sequence"/>
</dbReference>
<evidence type="ECO:0000313" key="5">
    <source>
        <dbReference type="Proteomes" id="UP000430222"/>
    </source>
</evidence>
<dbReference type="PANTHER" id="PTHR46969:SF1">
    <property type="entry name" value="BIFUNCTIONAL PROTEIN HLDE"/>
    <property type="match status" value="1"/>
</dbReference>
<feature type="domain" description="Carbohydrate kinase PfkB" evidence="3">
    <location>
        <begin position="19"/>
        <end position="314"/>
    </location>
</feature>
<dbReference type="InterPro" id="IPR029056">
    <property type="entry name" value="Ribokinase-like"/>
</dbReference>
<dbReference type="NCBIfam" id="TIGR02198">
    <property type="entry name" value="rfaE_dom_I"/>
    <property type="match status" value="1"/>
</dbReference>
<dbReference type="GO" id="GO:0033786">
    <property type="term" value="F:heptose-1-phosphate adenylyltransferase activity"/>
    <property type="evidence" value="ECO:0007669"/>
    <property type="project" value="TreeGrafter"/>
</dbReference>
<comment type="caution">
    <text evidence="4">The sequence shown here is derived from an EMBL/GenBank/DDBJ whole genome shotgun (WGS) entry which is preliminary data.</text>
</comment>
<dbReference type="EMBL" id="VUNL01000005">
    <property type="protein sequence ID" value="MSV24692.1"/>
    <property type="molecule type" value="Genomic_DNA"/>
</dbReference>
<dbReference type="InterPro" id="IPR002173">
    <property type="entry name" value="Carboh/pur_kinase_PfkB_CS"/>
</dbReference>
<evidence type="ECO:0000256" key="2">
    <source>
        <dbReference type="ARBA" id="ARBA00022777"/>
    </source>
</evidence>
<dbReference type="PANTHER" id="PTHR46969">
    <property type="entry name" value="BIFUNCTIONAL PROTEIN HLDE"/>
    <property type="match status" value="1"/>
</dbReference>
<dbReference type="Gene3D" id="3.40.1190.20">
    <property type="match status" value="1"/>
</dbReference>
<name>A0A6I2UZN4_9FIRM</name>
<dbReference type="CDD" id="cd01172">
    <property type="entry name" value="RfaE_like"/>
    <property type="match status" value="1"/>
</dbReference>
<keyword evidence="5" id="KW-1185">Reference proteome</keyword>
<protein>
    <submittedName>
        <fullName evidence="4">D-glycero-beta-D-manno-heptose-7-phosphate kinase</fullName>
    </submittedName>
</protein>
<evidence type="ECO:0000313" key="4">
    <source>
        <dbReference type="EMBL" id="MSV24692.1"/>
    </source>
</evidence>
<dbReference type="AlphaFoldDB" id="A0A6I2UZN4"/>
<reference evidence="4 5" key="1">
    <citation type="submission" date="2019-08" db="EMBL/GenBank/DDBJ databases">
        <title>In-depth cultivation of the pig gut microbiome towards novel bacterial diversity and tailored functional studies.</title>
        <authorList>
            <person name="Wylensek D."/>
            <person name="Hitch T.C.A."/>
            <person name="Clavel T."/>
        </authorList>
    </citation>
    <scope>NUCLEOTIDE SEQUENCE [LARGE SCALE GENOMIC DNA]</scope>
    <source>
        <strain evidence="5">WCA-380-WT-3B3</strain>
    </source>
</reference>
<dbReference type="InterPro" id="IPR011611">
    <property type="entry name" value="PfkB_dom"/>
</dbReference>
<gene>
    <name evidence="4" type="primary">rfaE1</name>
    <name evidence="4" type="ORF">FYJ78_05740</name>
</gene>
<dbReference type="FunFam" id="3.40.1190.20:FF:000002">
    <property type="entry name" value="Bifunctional protein HldE"/>
    <property type="match status" value="1"/>
</dbReference>
<dbReference type="RefSeq" id="WP_154620459.1">
    <property type="nucleotide sequence ID" value="NZ_CBCTNG010000007.1"/>
</dbReference>
<evidence type="ECO:0000259" key="3">
    <source>
        <dbReference type="Pfam" id="PF00294"/>
    </source>
</evidence>
<proteinExistence type="predicted"/>